<dbReference type="EMBL" id="AF083031">
    <property type="protein sequence ID" value="AAK39745.1"/>
    <property type="molecule type" value="Genomic_DNA"/>
</dbReference>
<dbReference type="Pfam" id="PF17862">
    <property type="entry name" value="AAA_lid_3"/>
    <property type="match status" value="1"/>
</dbReference>
<dbReference type="InterPro" id="IPR012340">
    <property type="entry name" value="NA-bd_OB-fold"/>
</dbReference>
<evidence type="ECO:0000313" key="10">
    <source>
        <dbReference type="Proteomes" id="UP000242167"/>
    </source>
</evidence>
<sequence>MLGNLYEYNTKLLSEYFQKKNLYKSFVAKIISDIENFNYKRINVTNKKIIQFIKELSNLHKESSLIGEILKINSQNDIVVKINPDGKFILKLGKKINLKKIKIGDRVAIRNESYEIHKVLPSKTDPLVSLMKIENVPFCNYNMIGGLESQIGKIKEIIELPLKYPEIFEILGVFQPKGILLYGPPGTGKTLIARAVAFHSNCSFIRVSGSELVQKYIGEGGRMVREIFSIAKKNSPSIIFMDEVDSIGSHRKKHVSSTGDSEVQRTMLELLNQLDGFEEHKNIKILMATNRIDVLDPALIRPGRIDRKIKIPNPNVEGRISILRIHLKKIKCENGIDIWKIAKIIEGATGADIKAICTESGMSAIRKAKNIVSVEDILYAIDKIFGLSKLKVNHRDLFQK</sequence>
<organism evidence="9 10">
    <name type="scientific">Guillardia theta</name>
    <name type="common">Cryptophyte</name>
    <name type="synonym">Cryptomonas phi</name>
    <dbReference type="NCBI Taxonomy" id="55529"/>
    <lineage>
        <taxon>Eukaryota</taxon>
        <taxon>Cryptophyceae</taxon>
        <taxon>Pyrenomonadales</taxon>
        <taxon>Geminigeraceae</taxon>
        <taxon>Guillardia</taxon>
    </lineage>
</organism>
<keyword evidence="9" id="KW-0542">Nucleomorph</keyword>
<dbReference type="InterPro" id="IPR032501">
    <property type="entry name" value="Prot_ATP_ID_OB_2nd"/>
</dbReference>
<evidence type="ECO:0000256" key="6">
    <source>
        <dbReference type="ARBA" id="ARBA00022942"/>
    </source>
</evidence>
<evidence type="ECO:0000256" key="7">
    <source>
        <dbReference type="RuleBase" id="RU003651"/>
    </source>
</evidence>
<comment type="subcellular location">
    <subcellularLocation>
        <location evidence="1">Plastid</location>
        <location evidence="1">Chloroplast</location>
    </subcellularLocation>
</comment>
<dbReference type="SMART" id="SM00382">
    <property type="entry name" value="AAA"/>
    <property type="match status" value="1"/>
</dbReference>
<dbReference type="GO" id="GO:0005524">
    <property type="term" value="F:ATP binding"/>
    <property type="evidence" value="ECO:0007669"/>
    <property type="project" value="UniProtKB-KW"/>
</dbReference>
<dbReference type="GO" id="GO:0000502">
    <property type="term" value="C:proteasome complex"/>
    <property type="evidence" value="ECO:0007669"/>
    <property type="project" value="UniProtKB-KW"/>
</dbReference>
<evidence type="ECO:0000259" key="8">
    <source>
        <dbReference type="SMART" id="SM00382"/>
    </source>
</evidence>
<keyword evidence="5 7" id="KW-0067">ATP-binding</keyword>
<dbReference type="SUPFAM" id="SSF52540">
    <property type="entry name" value="P-loop containing nucleoside triphosphate hydrolases"/>
    <property type="match status" value="1"/>
</dbReference>
<dbReference type="InterPro" id="IPR003593">
    <property type="entry name" value="AAA+_ATPase"/>
</dbReference>
<geneLocation type="nucleomorph" evidence="9"/>
<dbReference type="InterPro" id="IPR027417">
    <property type="entry name" value="P-loop_NTPase"/>
</dbReference>
<dbReference type="FunFam" id="3.40.50.300:FF:000030">
    <property type="entry name" value="26S protease regulatory subunit 8"/>
    <property type="match status" value="1"/>
</dbReference>
<dbReference type="GeneID" id="857218"/>
<dbReference type="Proteomes" id="UP000242167">
    <property type="component" value="Nucleomorph 3"/>
</dbReference>
<dbReference type="PANTHER" id="PTHR23073">
    <property type="entry name" value="26S PROTEASOME REGULATORY SUBUNIT"/>
    <property type="match status" value="1"/>
</dbReference>
<dbReference type="PIR" id="F90131">
    <property type="entry name" value="F90131"/>
</dbReference>
<keyword evidence="6 9" id="KW-0647">Proteasome</keyword>
<accession>Q98S38</accession>
<dbReference type="GO" id="GO:0009507">
    <property type="term" value="C:chloroplast"/>
    <property type="evidence" value="ECO:0007669"/>
    <property type="project" value="UniProtKB-SubCell"/>
</dbReference>
<evidence type="ECO:0000256" key="3">
    <source>
        <dbReference type="ARBA" id="ARBA00022490"/>
    </source>
</evidence>
<evidence type="ECO:0000256" key="1">
    <source>
        <dbReference type="ARBA" id="ARBA00004229"/>
    </source>
</evidence>
<reference evidence="9 10" key="1">
    <citation type="journal article" date="2001" name="Nature">
        <title>The highly reduced genome of an enslaved algal nucleus.</title>
        <authorList>
            <person name="Douglas S."/>
            <person name="Zauner S."/>
            <person name="Fraunholz M."/>
            <person name="Beaton M."/>
            <person name="Penny S."/>
            <person name="Deng L."/>
            <person name="Wu X."/>
            <person name="Reith M."/>
            <person name="Cavalier-Smith T."/>
            <person name="Maier U."/>
        </authorList>
    </citation>
    <scope>NUCLEOTIDE SEQUENCE [LARGE SCALE GENOMIC DNA]</scope>
</reference>
<comment type="similarity">
    <text evidence="2 7">Belongs to the AAA ATPase family.</text>
</comment>
<dbReference type="Gene3D" id="3.40.50.300">
    <property type="entry name" value="P-loop containing nucleotide triphosphate hydrolases"/>
    <property type="match status" value="1"/>
</dbReference>
<evidence type="ECO:0000256" key="5">
    <source>
        <dbReference type="ARBA" id="ARBA00022840"/>
    </source>
</evidence>
<dbReference type="InterPro" id="IPR041569">
    <property type="entry name" value="AAA_lid_3"/>
</dbReference>
<protein>
    <submittedName>
        <fullName evidence="9">26S proteasome SU</fullName>
    </submittedName>
</protein>
<evidence type="ECO:0000313" key="9">
    <source>
        <dbReference type="EMBL" id="AAK39745.1"/>
    </source>
</evidence>
<dbReference type="RefSeq" id="XP_001713436.1">
    <property type="nucleotide sequence ID" value="XM_001713384.1"/>
</dbReference>
<name>Q98S38_GUITH</name>
<keyword evidence="3" id="KW-0963">Cytoplasm</keyword>
<dbReference type="Gene3D" id="2.40.50.140">
    <property type="entry name" value="Nucleic acid-binding proteins"/>
    <property type="match status" value="1"/>
</dbReference>
<proteinExistence type="inferred from homology"/>
<dbReference type="AlphaFoldDB" id="Q98S38"/>
<dbReference type="InterPro" id="IPR050221">
    <property type="entry name" value="26S_Proteasome_ATPase"/>
</dbReference>
<dbReference type="Gene3D" id="1.10.8.60">
    <property type="match status" value="1"/>
</dbReference>
<dbReference type="GO" id="GO:0016887">
    <property type="term" value="F:ATP hydrolysis activity"/>
    <property type="evidence" value="ECO:0007669"/>
    <property type="project" value="InterPro"/>
</dbReference>
<gene>
    <name evidence="9" type="primary">prsS8</name>
</gene>
<dbReference type="Pfam" id="PF00004">
    <property type="entry name" value="AAA"/>
    <property type="match status" value="1"/>
</dbReference>
<evidence type="ECO:0000256" key="4">
    <source>
        <dbReference type="ARBA" id="ARBA00022741"/>
    </source>
</evidence>
<dbReference type="PROSITE" id="PS00674">
    <property type="entry name" value="AAA"/>
    <property type="match status" value="1"/>
</dbReference>
<dbReference type="InterPro" id="IPR003960">
    <property type="entry name" value="ATPase_AAA_CS"/>
</dbReference>
<evidence type="ECO:0000256" key="2">
    <source>
        <dbReference type="ARBA" id="ARBA00006914"/>
    </source>
</evidence>
<dbReference type="Pfam" id="PF16450">
    <property type="entry name" value="Prot_ATP_ID_OB_C"/>
    <property type="match status" value="1"/>
</dbReference>
<dbReference type="InterPro" id="IPR003959">
    <property type="entry name" value="ATPase_AAA_core"/>
</dbReference>
<feature type="domain" description="AAA+ ATPase" evidence="8">
    <location>
        <begin position="175"/>
        <end position="315"/>
    </location>
</feature>
<keyword evidence="4 7" id="KW-0547">Nucleotide-binding</keyword>